<protein>
    <submittedName>
        <fullName evidence="1">Uncharacterized protein</fullName>
    </submittedName>
</protein>
<evidence type="ECO:0000313" key="1">
    <source>
        <dbReference type="EMBL" id="MCZ4093899.1"/>
    </source>
</evidence>
<reference evidence="1" key="1">
    <citation type="submission" date="2022-10" db="EMBL/GenBank/DDBJ databases">
        <title>Whole genome sequencing of three plant growth promoting bacteria isolated from Vachellia tortilis subsp. raddiana in Morocco.</title>
        <authorList>
            <person name="Hnini M."/>
            <person name="Zouagui R."/>
            <person name="Zouagui H."/>
            <person name="Chemao Elfihri M.-W."/>
            <person name="Ibrahimi A."/>
            <person name="Sbabou L."/>
            <person name="Aurag J."/>
        </authorList>
    </citation>
    <scope>NUCLEOTIDE SEQUENCE</scope>
    <source>
        <strain evidence="1">LMR678</strain>
    </source>
</reference>
<dbReference type="EMBL" id="JAPVOI010000006">
    <property type="protein sequence ID" value="MCZ4093899.1"/>
    <property type="molecule type" value="Genomic_DNA"/>
</dbReference>
<evidence type="ECO:0000313" key="2">
    <source>
        <dbReference type="Proteomes" id="UP001079430"/>
    </source>
</evidence>
<name>A0ABT4KPQ5_9HYPH</name>
<comment type="caution">
    <text evidence="1">The sequence shown here is derived from an EMBL/GenBank/DDBJ whole genome shotgun (WGS) entry which is preliminary data.</text>
</comment>
<organism evidence="1 2">
    <name type="scientific">Sinorhizobium psoraleae</name>
    <dbReference type="NCBI Taxonomy" id="520838"/>
    <lineage>
        <taxon>Bacteria</taxon>
        <taxon>Pseudomonadati</taxon>
        <taxon>Pseudomonadota</taxon>
        <taxon>Alphaproteobacteria</taxon>
        <taxon>Hyphomicrobiales</taxon>
        <taxon>Rhizobiaceae</taxon>
        <taxon>Sinorhizobium/Ensifer group</taxon>
        <taxon>Sinorhizobium</taxon>
    </lineage>
</organism>
<dbReference type="RefSeq" id="WP_269285820.1">
    <property type="nucleotide sequence ID" value="NZ_JAPVOI010000006.1"/>
</dbReference>
<gene>
    <name evidence="1" type="ORF">O3W52_29680</name>
</gene>
<dbReference type="Proteomes" id="UP001079430">
    <property type="component" value="Unassembled WGS sequence"/>
</dbReference>
<keyword evidence="2" id="KW-1185">Reference proteome</keyword>
<sequence>MTVTYGVRELDLERQRSVADIEVTNQSGTVVAVAEHLMKWLRS</sequence>
<proteinExistence type="predicted"/>
<accession>A0ABT4KPQ5</accession>